<keyword evidence="2" id="KW-0732">Signal</keyword>
<keyword evidence="1" id="KW-1133">Transmembrane helix</keyword>
<organism evidence="3">
    <name type="scientific">Noctiluca scintillans</name>
    <name type="common">Sea sparkle</name>
    <name type="synonym">Red tide dinoflagellate</name>
    <dbReference type="NCBI Taxonomy" id="2966"/>
    <lineage>
        <taxon>Eukaryota</taxon>
        <taxon>Sar</taxon>
        <taxon>Alveolata</taxon>
        <taxon>Dinophyceae</taxon>
        <taxon>Noctilucales</taxon>
        <taxon>Noctilucaceae</taxon>
        <taxon>Noctiluca</taxon>
    </lineage>
</organism>
<proteinExistence type="predicted"/>
<protein>
    <recommendedName>
        <fullName evidence="4">Transmembrane protein 175</fullName>
    </recommendedName>
</protein>
<feature type="chain" id="PRO_5031544804" description="Transmembrane protein 175" evidence="2">
    <location>
        <begin position="27"/>
        <end position="310"/>
    </location>
</feature>
<dbReference type="AlphaFoldDB" id="A0A7S1A0V4"/>
<feature type="transmembrane region" description="Helical" evidence="1">
    <location>
        <begin position="68"/>
        <end position="86"/>
    </location>
</feature>
<evidence type="ECO:0008006" key="4">
    <source>
        <dbReference type="Google" id="ProtNLM"/>
    </source>
</evidence>
<keyword evidence="1" id="KW-0472">Membrane</keyword>
<reference evidence="3" key="1">
    <citation type="submission" date="2021-01" db="EMBL/GenBank/DDBJ databases">
        <authorList>
            <person name="Corre E."/>
            <person name="Pelletier E."/>
            <person name="Niang G."/>
            <person name="Scheremetjew M."/>
            <person name="Finn R."/>
            <person name="Kale V."/>
            <person name="Holt S."/>
            <person name="Cochrane G."/>
            <person name="Meng A."/>
            <person name="Brown T."/>
            <person name="Cohen L."/>
        </authorList>
    </citation>
    <scope>NUCLEOTIDE SEQUENCE</scope>
</reference>
<keyword evidence="1" id="KW-0812">Transmembrane</keyword>
<feature type="transmembrane region" description="Helical" evidence="1">
    <location>
        <begin position="92"/>
        <end position="113"/>
    </location>
</feature>
<feature type="transmembrane region" description="Helical" evidence="1">
    <location>
        <begin position="171"/>
        <end position="194"/>
    </location>
</feature>
<sequence length="310" mass="35958">MTSFYNAFGRQFFELLIPFFFPLVQCFELVKSHGYNQLNIFMAMRMKLTRKSVTDAVEFPLMTVYDDYVNAIVFIMLILTIVMVHSESNPHLIFVFTGILVCFHVYRAVFWAWRSTPQHLNGSWHFRCVLLLWSALPLSVLGMVMVQWGWICFFGGVSRYLLPGSAKEPSPIIVQCVAFLCCSVVNLGFFYLALASSRMWDDVEPTKKDAEADFDPASFFNTNLPLVIMTRCVVVNDAKLLDRLPRHVREEIESERKKTSTASEKDKAEFASHLMHPYVRGKEYQQKQMFSFYQRQSFSRRPGHLEESEA</sequence>
<evidence type="ECO:0000256" key="1">
    <source>
        <dbReference type="SAM" id="Phobius"/>
    </source>
</evidence>
<evidence type="ECO:0000313" key="3">
    <source>
        <dbReference type="EMBL" id="CAD8838282.1"/>
    </source>
</evidence>
<dbReference type="EMBL" id="HBFQ01018049">
    <property type="protein sequence ID" value="CAD8838282.1"/>
    <property type="molecule type" value="Transcribed_RNA"/>
</dbReference>
<gene>
    <name evidence="3" type="ORF">NSCI0253_LOCUS12630</name>
</gene>
<accession>A0A7S1A0V4</accession>
<feature type="transmembrane region" description="Helical" evidence="1">
    <location>
        <begin position="125"/>
        <end position="151"/>
    </location>
</feature>
<name>A0A7S1A0V4_NOCSC</name>
<evidence type="ECO:0000256" key="2">
    <source>
        <dbReference type="SAM" id="SignalP"/>
    </source>
</evidence>
<feature type="signal peptide" evidence="2">
    <location>
        <begin position="1"/>
        <end position="26"/>
    </location>
</feature>